<gene>
    <name evidence="3" type="ORF">SEUCBS140593_001402</name>
</gene>
<dbReference type="PANTHER" id="PTHR33604">
    <property type="entry name" value="OSJNBA0004B13.7 PROTEIN"/>
    <property type="match status" value="1"/>
</dbReference>
<evidence type="ECO:0000313" key="3">
    <source>
        <dbReference type="EMBL" id="CAK7212110.1"/>
    </source>
</evidence>
<dbReference type="EMBL" id="CAWUHD010000008">
    <property type="protein sequence ID" value="CAK7212110.1"/>
    <property type="molecule type" value="Genomic_DNA"/>
</dbReference>
<organism evidence="3 4">
    <name type="scientific">Sporothrix eucalyptigena</name>
    <dbReference type="NCBI Taxonomy" id="1812306"/>
    <lineage>
        <taxon>Eukaryota</taxon>
        <taxon>Fungi</taxon>
        <taxon>Dikarya</taxon>
        <taxon>Ascomycota</taxon>
        <taxon>Pezizomycotina</taxon>
        <taxon>Sordariomycetes</taxon>
        <taxon>Sordariomycetidae</taxon>
        <taxon>Ophiostomatales</taxon>
        <taxon>Ophiostomataceae</taxon>
        <taxon>Sporothrix</taxon>
    </lineage>
</organism>
<feature type="region of interest" description="Disordered" evidence="1">
    <location>
        <begin position="100"/>
        <end position="138"/>
    </location>
</feature>
<keyword evidence="2" id="KW-1133">Transmembrane helix</keyword>
<dbReference type="PANTHER" id="PTHR33604:SF3">
    <property type="entry name" value="OSJNBA0004B13.7 PROTEIN"/>
    <property type="match status" value="1"/>
</dbReference>
<evidence type="ECO:0000256" key="2">
    <source>
        <dbReference type="SAM" id="Phobius"/>
    </source>
</evidence>
<keyword evidence="2" id="KW-0812">Transmembrane</keyword>
<keyword evidence="4" id="KW-1185">Reference proteome</keyword>
<evidence type="ECO:0000313" key="4">
    <source>
        <dbReference type="Proteomes" id="UP001642482"/>
    </source>
</evidence>
<proteinExistence type="predicted"/>
<accession>A0ABP0AXU0</accession>
<sequence>MDTVQDRVREMVQPLFLSDVEMGKKDDDHLRSSAGGGGGGSHHPLRASATWNSVRVHPRKFFKRLLVVLVAGVVVYVFIKNMPTDLPVRDHRRPVYHAQNPVNAVPGRHQHQVPPQPPKTPPAAAAKPQAPPFSQRLGDKGKAAAVADVVPDAVVNDDDEEAPPPPPAAAVPGAGTYNGQLRFLELAATLRSISNTHGGYILNKNVLFAAGSLKSIATLLPLACQMGAELRSYVHFAIMSKSEISLADLQQLNGIDASCNIFFHDARPEFASISTEERMENSVDVAMSHIQLYMHPQAIIIDGTNAEEAYLKAGMRTFAKTSQTSLLELPKRGAKRLAWLTKLDSASLSNWNKISIDILIHAHAGASGSLIRLLKSMGDADFGGGSVPHLTIELPQQIDPPTERFLESFQWPPEGFRDASGTHQLSLRHRIPKHSVSEEESSIRFLESFWPTDPSHSHVLVLSPQTELAGDFFHYIKYALLEYRYSNPALLQEWDKRLFGLSLDLPRKGLDATTKFTPPPPLKKADTADAPTDVSGVAGDTSFLWQAPNSNAVLFLGERWAELHGFVAHLFDTQHKAPGLPPLTKRVSKTLPSWLEHALQLCQARGLWTLYPSATTATAIATVHDELYQPPEEYEDEVLAEAAEAGSNPRWTGDGEEVRLGSKSLIESLPQRTGGLAPFSDLPLLAWDGKQVSLADLDSQSVEYAMQFRRTYGGCTEGMLKLLLPETLFCTEIDD</sequence>
<comment type="caution">
    <text evidence="3">The sequence shown here is derived from an EMBL/GenBank/DDBJ whole genome shotgun (WGS) entry which is preliminary data.</text>
</comment>
<protein>
    <recommendedName>
        <fullName evidence="5">Glycosyltransferase 2</fullName>
    </recommendedName>
</protein>
<feature type="region of interest" description="Disordered" evidence="1">
    <location>
        <begin position="23"/>
        <end position="45"/>
    </location>
</feature>
<name>A0ABP0AXU0_9PEZI</name>
<evidence type="ECO:0008006" key="5">
    <source>
        <dbReference type="Google" id="ProtNLM"/>
    </source>
</evidence>
<dbReference type="Proteomes" id="UP001642482">
    <property type="component" value="Unassembled WGS sequence"/>
</dbReference>
<feature type="transmembrane region" description="Helical" evidence="2">
    <location>
        <begin position="61"/>
        <end position="79"/>
    </location>
</feature>
<evidence type="ECO:0000256" key="1">
    <source>
        <dbReference type="SAM" id="MobiDB-lite"/>
    </source>
</evidence>
<feature type="region of interest" description="Disordered" evidence="1">
    <location>
        <begin position="512"/>
        <end position="531"/>
    </location>
</feature>
<keyword evidence="2" id="KW-0472">Membrane</keyword>
<reference evidence="3 4" key="1">
    <citation type="submission" date="2024-01" db="EMBL/GenBank/DDBJ databases">
        <authorList>
            <person name="Allen C."/>
            <person name="Tagirdzhanova G."/>
        </authorList>
    </citation>
    <scope>NUCLEOTIDE SEQUENCE [LARGE SCALE GENOMIC DNA]</scope>
</reference>